<dbReference type="EMBL" id="JACHXW010000009">
    <property type="protein sequence ID" value="MBB3153315.1"/>
    <property type="molecule type" value="Genomic_DNA"/>
</dbReference>
<feature type="region of interest" description="Disordered" evidence="1">
    <location>
        <begin position="136"/>
        <end position="158"/>
    </location>
</feature>
<proteinExistence type="predicted"/>
<dbReference type="Proteomes" id="UP000518605">
    <property type="component" value="Unassembled WGS sequence"/>
</dbReference>
<evidence type="ECO:0000313" key="3">
    <source>
        <dbReference type="EMBL" id="MBB3153315.1"/>
    </source>
</evidence>
<protein>
    <recommendedName>
        <fullName evidence="5">Sporulation lipoprotein YhcN/YlaJ</fullName>
    </recommendedName>
</protein>
<dbReference type="AlphaFoldDB" id="A0A7W5C9S6"/>
<comment type="caution">
    <text evidence="3">The sequence shown here is derived from an EMBL/GenBank/DDBJ whole genome shotgun (WGS) entry which is preliminary data.</text>
</comment>
<feature type="signal peptide" evidence="2">
    <location>
        <begin position="1"/>
        <end position="21"/>
    </location>
</feature>
<evidence type="ECO:0008006" key="5">
    <source>
        <dbReference type="Google" id="ProtNLM"/>
    </source>
</evidence>
<name>A0A7W5C9S6_9BACL</name>
<organism evidence="3 4">
    <name type="scientific">Paenibacillus endophyticus</name>
    <dbReference type="NCBI Taxonomy" id="1294268"/>
    <lineage>
        <taxon>Bacteria</taxon>
        <taxon>Bacillati</taxon>
        <taxon>Bacillota</taxon>
        <taxon>Bacilli</taxon>
        <taxon>Bacillales</taxon>
        <taxon>Paenibacillaceae</taxon>
        <taxon>Paenibacillus</taxon>
    </lineage>
</organism>
<keyword evidence="4" id="KW-1185">Reference proteome</keyword>
<evidence type="ECO:0000313" key="4">
    <source>
        <dbReference type="Proteomes" id="UP000518605"/>
    </source>
</evidence>
<accession>A0A7W5C9S6</accession>
<dbReference type="PROSITE" id="PS51257">
    <property type="entry name" value="PROKAR_LIPOPROTEIN"/>
    <property type="match status" value="1"/>
</dbReference>
<gene>
    <name evidence="3" type="ORF">FHS16_003377</name>
</gene>
<dbReference type="RefSeq" id="WP_183564628.1">
    <property type="nucleotide sequence ID" value="NZ_CBCSLB010000030.1"/>
</dbReference>
<sequence length="230" mass="24037">MTALSKLLALSLAAAALSGCASDAPNTSHSKALSQQEAKMLHDPSVIPSENGPKLHTTNKHGQTTNGMGTSVYSMIGSSSLHASGFSAHLESRLSGIGISDVRVFVFDDTVVLATEKLTASGSKYDDVQQKVLDPTEGLSGKGYSPNDGLGGINGTDKEGHDNLSMAASQIKTFMGGDVKVLTVTGAKAVKAIERIRADALAENLSPDRLASDMRELLRLVKADRSNAKK</sequence>
<reference evidence="3 4" key="1">
    <citation type="submission" date="2020-08" db="EMBL/GenBank/DDBJ databases">
        <title>Genomic Encyclopedia of Type Strains, Phase III (KMG-III): the genomes of soil and plant-associated and newly described type strains.</title>
        <authorList>
            <person name="Whitman W."/>
        </authorList>
    </citation>
    <scope>NUCLEOTIDE SEQUENCE [LARGE SCALE GENOMIC DNA]</scope>
    <source>
        <strain evidence="3 4">CECT 8234</strain>
    </source>
</reference>
<feature type="chain" id="PRO_5038775531" description="Sporulation lipoprotein YhcN/YlaJ" evidence="2">
    <location>
        <begin position="22"/>
        <end position="230"/>
    </location>
</feature>
<evidence type="ECO:0000256" key="1">
    <source>
        <dbReference type="SAM" id="MobiDB-lite"/>
    </source>
</evidence>
<evidence type="ECO:0000256" key="2">
    <source>
        <dbReference type="SAM" id="SignalP"/>
    </source>
</evidence>
<keyword evidence="2" id="KW-0732">Signal</keyword>